<sequence>MRANAIEQMLQNDRRRERTLFDISYYKVFKKYLLFLGQYPTQTRRNSKLNVIMAAGSAISLLIPALLLFSASMVERNFDMMMESVPIIVTIIVILMKLLNHNRNKEKFYELFNLMREQLDMLNRKNQTHVHEKFTKPGIILAGVYRTTILSCLVLFLLIPLFPVFMDVVMPLNETRHRQHLLKLKYFVDEHRYFYLLYFHCAWCLFVIAIIAITIDSLYMVVIHYAGGLFAVCGYQITKATERNNKGINETSIEEFIDCVLMHNKAIQFYELIDDCIRTSYLFQLLFNMIGISITAVQTVMYLDRPEEALRIGMFLFTQQLHLLIISIPGQVLADESSNLSNALYCSTWYQMPLNIQKILYMIQMRSSKACKLTAGRVCELNIENFGTTFKTCMSYFMVFLSLKD</sequence>
<dbReference type="Proteomes" id="UP001642520">
    <property type="component" value="Unassembled WGS sequence"/>
</dbReference>
<keyword evidence="4 10" id="KW-0812">Transmembrane</keyword>
<comment type="caution">
    <text evidence="11">The sequence shown here is derived from an EMBL/GenBank/DDBJ whole genome shotgun (WGS) entry which is preliminary data.</text>
</comment>
<gene>
    <name evidence="11" type="ORF">XYLVIOL_LOCUS699</name>
</gene>
<organism evidence="11 12">
    <name type="scientific">Xylocopa violacea</name>
    <name type="common">Violet carpenter bee</name>
    <name type="synonym">Apis violacea</name>
    <dbReference type="NCBI Taxonomy" id="135666"/>
    <lineage>
        <taxon>Eukaryota</taxon>
        <taxon>Metazoa</taxon>
        <taxon>Ecdysozoa</taxon>
        <taxon>Arthropoda</taxon>
        <taxon>Hexapoda</taxon>
        <taxon>Insecta</taxon>
        <taxon>Pterygota</taxon>
        <taxon>Neoptera</taxon>
        <taxon>Endopterygota</taxon>
        <taxon>Hymenoptera</taxon>
        <taxon>Apocrita</taxon>
        <taxon>Aculeata</taxon>
        <taxon>Apoidea</taxon>
        <taxon>Anthophila</taxon>
        <taxon>Apidae</taxon>
        <taxon>Xylocopa</taxon>
        <taxon>Xylocopa</taxon>
    </lineage>
</organism>
<evidence type="ECO:0000256" key="10">
    <source>
        <dbReference type="RuleBase" id="RU351113"/>
    </source>
</evidence>
<evidence type="ECO:0000256" key="4">
    <source>
        <dbReference type="ARBA" id="ARBA00022692"/>
    </source>
</evidence>
<comment type="caution">
    <text evidence="10">Lacks conserved residue(s) required for the propagation of feature annotation.</text>
</comment>
<evidence type="ECO:0000256" key="7">
    <source>
        <dbReference type="ARBA" id="ARBA00023136"/>
    </source>
</evidence>
<feature type="transmembrane region" description="Helical" evidence="10">
    <location>
        <begin position="193"/>
        <end position="213"/>
    </location>
</feature>
<comment type="subcellular location">
    <subcellularLocation>
        <location evidence="1 10">Cell membrane</location>
        <topology evidence="1 10">Multi-pass membrane protein</topology>
    </subcellularLocation>
</comment>
<dbReference type="Pfam" id="PF02949">
    <property type="entry name" value="7tm_6"/>
    <property type="match status" value="1"/>
</dbReference>
<protein>
    <recommendedName>
        <fullName evidence="10">Odorant receptor</fullName>
    </recommendedName>
</protein>
<keyword evidence="3 10" id="KW-0716">Sensory transduction</keyword>
<feature type="transmembrane region" description="Helical" evidence="10">
    <location>
        <begin position="281"/>
        <end position="303"/>
    </location>
</feature>
<evidence type="ECO:0000256" key="2">
    <source>
        <dbReference type="ARBA" id="ARBA00022475"/>
    </source>
</evidence>
<comment type="similarity">
    <text evidence="10">Belongs to the insect chemoreceptor superfamily. Heteromeric odorant receptor channel (TC 1.A.69) family.</text>
</comment>
<evidence type="ECO:0000256" key="8">
    <source>
        <dbReference type="ARBA" id="ARBA00023170"/>
    </source>
</evidence>
<keyword evidence="8 10" id="KW-0675">Receptor</keyword>
<evidence type="ECO:0000256" key="1">
    <source>
        <dbReference type="ARBA" id="ARBA00004651"/>
    </source>
</evidence>
<evidence type="ECO:0000256" key="9">
    <source>
        <dbReference type="ARBA" id="ARBA00023224"/>
    </source>
</evidence>
<feature type="transmembrane region" description="Helical" evidence="10">
    <location>
        <begin position="51"/>
        <end position="74"/>
    </location>
</feature>
<keyword evidence="9 10" id="KW-0807">Transducer</keyword>
<dbReference type="EMBL" id="CAXAJV020001281">
    <property type="protein sequence ID" value="CAL7933871.1"/>
    <property type="molecule type" value="Genomic_DNA"/>
</dbReference>
<keyword evidence="5 10" id="KW-0552">Olfaction</keyword>
<dbReference type="PANTHER" id="PTHR21137">
    <property type="entry name" value="ODORANT RECEPTOR"/>
    <property type="match status" value="1"/>
</dbReference>
<keyword evidence="12" id="KW-1185">Reference proteome</keyword>
<evidence type="ECO:0000256" key="3">
    <source>
        <dbReference type="ARBA" id="ARBA00022606"/>
    </source>
</evidence>
<keyword evidence="6 10" id="KW-1133">Transmembrane helix</keyword>
<evidence type="ECO:0000256" key="6">
    <source>
        <dbReference type="ARBA" id="ARBA00022989"/>
    </source>
</evidence>
<feature type="transmembrane region" description="Helical" evidence="10">
    <location>
        <begin position="143"/>
        <end position="166"/>
    </location>
</feature>
<accession>A0ABP1N2B2</accession>
<proteinExistence type="inferred from homology"/>
<dbReference type="InterPro" id="IPR004117">
    <property type="entry name" value="7tm6_olfct_rcpt"/>
</dbReference>
<name>A0ABP1N2B2_XYLVO</name>
<reference evidence="11 12" key="1">
    <citation type="submission" date="2024-08" db="EMBL/GenBank/DDBJ databases">
        <authorList>
            <person name="Will J Nash"/>
            <person name="Angela Man"/>
            <person name="Seanna McTaggart"/>
            <person name="Kendall Baker"/>
            <person name="Tom Barker"/>
            <person name="Leah Catchpole"/>
            <person name="Alex Durrant"/>
            <person name="Karim Gharbi"/>
            <person name="Naomi Irish"/>
            <person name="Gemy Kaithakottil"/>
            <person name="Debby Ku"/>
            <person name="Aaliyah Providence"/>
            <person name="Felix Shaw"/>
            <person name="David Swarbreck"/>
            <person name="Chris Watkins"/>
            <person name="Ann M. McCartney"/>
            <person name="Giulio Formenti"/>
            <person name="Alice Mouton"/>
            <person name="Noel Vella"/>
            <person name="Bjorn M von Reumont"/>
            <person name="Adriana Vella"/>
            <person name="Wilfried Haerty"/>
        </authorList>
    </citation>
    <scope>NUCLEOTIDE SEQUENCE [LARGE SCALE GENOMIC DNA]</scope>
</reference>
<keyword evidence="2" id="KW-1003">Cell membrane</keyword>
<evidence type="ECO:0000256" key="5">
    <source>
        <dbReference type="ARBA" id="ARBA00022725"/>
    </source>
</evidence>
<keyword evidence="7 10" id="KW-0472">Membrane</keyword>
<dbReference type="PANTHER" id="PTHR21137:SF35">
    <property type="entry name" value="ODORANT RECEPTOR 19A-RELATED"/>
    <property type="match status" value="1"/>
</dbReference>
<evidence type="ECO:0000313" key="11">
    <source>
        <dbReference type="EMBL" id="CAL7933871.1"/>
    </source>
</evidence>
<feature type="transmembrane region" description="Helical" evidence="10">
    <location>
        <begin position="80"/>
        <end position="99"/>
    </location>
</feature>
<evidence type="ECO:0000313" key="12">
    <source>
        <dbReference type="Proteomes" id="UP001642520"/>
    </source>
</evidence>